<dbReference type="EMBL" id="JAPUUL010001401">
    <property type="protein sequence ID" value="KAJ8127509.1"/>
    <property type="molecule type" value="Genomic_DNA"/>
</dbReference>
<protein>
    <submittedName>
        <fullName evidence="1">Uncharacterized protein</fullName>
    </submittedName>
</protein>
<evidence type="ECO:0000313" key="2">
    <source>
        <dbReference type="Proteomes" id="UP001153332"/>
    </source>
</evidence>
<comment type="caution">
    <text evidence="1">The sequence shown here is derived from an EMBL/GenBank/DDBJ whole genome shotgun (WGS) entry which is preliminary data.</text>
</comment>
<organism evidence="1 2">
    <name type="scientific">Lasiodiplodia mahajangana</name>
    <dbReference type="NCBI Taxonomy" id="1108764"/>
    <lineage>
        <taxon>Eukaryota</taxon>
        <taxon>Fungi</taxon>
        <taxon>Dikarya</taxon>
        <taxon>Ascomycota</taxon>
        <taxon>Pezizomycotina</taxon>
        <taxon>Dothideomycetes</taxon>
        <taxon>Dothideomycetes incertae sedis</taxon>
        <taxon>Botryosphaeriales</taxon>
        <taxon>Botryosphaeriaceae</taxon>
        <taxon>Lasiodiplodia</taxon>
    </lineage>
</organism>
<sequence>MSSSILQHPLLNLAFQPTSSQLDSIVPADAGTATVDKLESLTQAVIAMQQSIAALQKSTAAIVGDVNGLKNQICASNYNSIVRVRNTLSTSPEHPLRPLRAIDTNTPIAGFPQTIGDLDMLDSPTLNRILAALNAPIDGTALTRRTKTKDSGSYFRGYLVGDR</sequence>
<accession>A0ACC2JJH9</accession>
<gene>
    <name evidence="1" type="ORF">O1611_g6128</name>
</gene>
<name>A0ACC2JJH9_9PEZI</name>
<reference evidence="1" key="1">
    <citation type="submission" date="2022-12" db="EMBL/GenBank/DDBJ databases">
        <title>Genome Sequence of Lasiodiplodia mahajangana.</title>
        <authorList>
            <person name="Buettner E."/>
        </authorList>
    </citation>
    <scope>NUCLEOTIDE SEQUENCE</scope>
    <source>
        <strain evidence="1">VT137</strain>
    </source>
</reference>
<dbReference type="Proteomes" id="UP001153332">
    <property type="component" value="Unassembled WGS sequence"/>
</dbReference>
<evidence type="ECO:0000313" key="1">
    <source>
        <dbReference type="EMBL" id="KAJ8127509.1"/>
    </source>
</evidence>
<keyword evidence="2" id="KW-1185">Reference proteome</keyword>
<proteinExistence type="predicted"/>